<keyword evidence="3 10" id="KW-0132">Cell division</keyword>
<reference evidence="15 16" key="1">
    <citation type="submission" date="2019-03" db="EMBL/GenBank/DDBJ databases">
        <title>Genomic Encyclopedia of Type Strains, Phase III (KMG-III): the genomes of soil and plant-associated and newly described type strains.</title>
        <authorList>
            <person name="Whitman W."/>
        </authorList>
    </citation>
    <scope>NUCLEOTIDE SEQUENCE [LARGE SCALE GENOMIC DNA]</scope>
    <source>
        <strain evidence="15 16">CECT 7972</strain>
    </source>
</reference>
<comment type="catalytic activity">
    <reaction evidence="10 11">
        <text>D-alanyl-D-alanine + UDP-N-acetyl-alpha-D-muramoyl-L-alanyl-gamma-D-glutamyl-meso-2,6-diaminopimelate + ATP = UDP-N-acetyl-alpha-D-muramoyl-L-alanyl-gamma-D-glutamyl-meso-2,6-diaminopimeloyl-D-alanyl-D-alanine + ADP + phosphate + H(+)</text>
        <dbReference type="Rhea" id="RHEA:28374"/>
        <dbReference type="ChEBI" id="CHEBI:15378"/>
        <dbReference type="ChEBI" id="CHEBI:30616"/>
        <dbReference type="ChEBI" id="CHEBI:43474"/>
        <dbReference type="ChEBI" id="CHEBI:57822"/>
        <dbReference type="ChEBI" id="CHEBI:61386"/>
        <dbReference type="ChEBI" id="CHEBI:83905"/>
        <dbReference type="ChEBI" id="CHEBI:456216"/>
        <dbReference type="EC" id="6.3.2.10"/>
    </reaction>
</comment>
<dbReference type="Gene3D" id="3.40.1190.10">
    <property type="entry name" value="Mur-like, catalytic domain"/>
    <property type="match status" value="1"/>
</dbReference>
<comment type="pathway">
    <text evidence="10 11">Cell wall biogenesis; peptidoglycan biosynthesis.</text>
</comment>
<dbReference type="GO" id="GO:0009252">
    <property type="term" value="P:peptidoglycan biosynthetic process"/>
    <property type="evidence" value="ECO:0007669"/>
    <property type="project" value="UniProtKB-UniRule"/>
</dbReference>
<dbReference type="SUPFAM" id="SSF53244">
    <property type="entry name" value="MurD-like peptide ligases, peptide-binding domain"/>
    <property type="match status" value="1"/>
</dbReference>
<dbReference type="NCBIfam" id="TIGR01143">
    <property type="entry name" value="murF"/>
    <property type="match status" value="1"/>
</dbReference>
<dbReference type="GO" id="GO:0047480">
    <property type="term" value="F:UDP-N-acetylmuramoyl-tripeptide-D-alanyl-D-alanine ligase activity"/>
    <property type="evidence" value="ECO:0007669"/>
    <property type="project" value="UniProtKB-UniRule"/>
</dbReference>
<name>A0A4R6ZSS2_9LIST</name>
<dbReference type="InterPro" id="IPR004101">
    <property type="entry name" value="Mur_ligase_C"/>
</dbReference>
<dbReference type="STRING" id="1265846.PROCOU_14948"/>
<dbReference type="RefSeq" id="WP_036073221.1">
    <property type="nucleotide sequence ID" value="NZ_SNZK01000001.1"/>
</dbReference>
<evidence type="ECO:0000256" key="4">
    <source>
        <dbReference type="ARBA" id="ARBA00022741"/>
    </source>
</evidence>
<proteinExistence type="inferred from homology"/>
<evidence type="ECO:0000256" key="5">
    <source>
        <dbReference type="ARBA" id="ARBA00022840"/>
    </source>
</evidence>
<dbReference type="Proteomes" id="UP000295558">
    <property type="component" value="Unassembled WGS sequence"/>
</dbReference>
<evidence type="ECO:0000256" key="8">
    <source>
        <dbReference type="ARBA" id="ARBA00023306"/>
    </source>
</evidence>
<comment type="caution">
    <text evidence="15">The sequence shown here is derived from an EMBL/GenBank/DDBJ whole genome shotgun (WGS) entry which is preliminary data.</text>
</comment>
<dbReference type="InterPro" id="IPR036565">
    <property type="entry name" value="Mur-like_cat_sf"/>
</dbReference>
<evidence type="ECO:0000256" key="2">
    <source>
        <dbReference type="ARBA" id="ARBA00022598"/>
    </source>
</evidence>
<dbReference type="InterPro" id="IPR005863">
    <property type="entry name" value="UDP-N-AcMur_synth"/>
</dbReference>
<dbReference type="SUPFAM" id="SSF63418">
    <property type="entry name" value="MurE/MurF N-terminal domain"/>
    <property type="match status" value="1"/>
</dbReference>
<dbReference type="GO" id="GO:0005737">
    <property type="term" value="C:cytoplasm"/>
    <property type="evidence" value="ECO:0007669"/>
    <property type="project" value="UniProtKB-SubCell"/>
</dbReference>
<keyword evidence="4 10" id="KW-0547">Nucleotide-binding</keyword>
<keyword evidence="6 10" id="KW-0133">Cell shape</keyword>
<evidence type="ECO:0000313" key="15">
    <source>
        <dbReference type="EMBL" id="TDR55628.1"/>
    </source>
</evidence>
<keyword evidence="1 10" id="KW-0963">Cytoplasm</keyword>
<protein>
    <recommendedName>
        <fullName evidence="10 11">UDP-N-acetylmuramoyl-tripeptide--D-alanyl-D-alanine ligase</fullName>
        <ecNumber evidence="10 11">6.3.2.10</ecNumber>
    </recommendedName>
    <alternativeName>
        <fullName evidence="10">D-alanyl-D-alanine-adding enzyme</fullName>
    </alternativeName>
</protein>
<gene>
    <name evidence="10" type="primary">murF</name>
    <name evidence="15" type="ORF">DFP96_101571</name>
</gene>
<keyword evidence="9 10" id="KW-0961">Cell wall biogenesis/degradation</keyword>
<dbReference type="InterPro" id="IPR035911">
    <property type="entry name" value="MurE/MurF_N"/>
</dbReference>
<comment type="similarity">
    <text evidence="10">Belongs to the MurCDEF family. MurF subfamily.</text>
</comment>
<dbReference type="EC" id="6.3.2.10" evidence="10 11"/>
<evidence type="ECO:0000256" key="11">
    <source>
        <dbReference type="RuleBase" id="RU004136"/>
    </source>
</evidence>
<dbReference type="Pfam" id="PF01225">
    <property type="entry name" value="Mur_ligase"/>
    <property type="match status" value="1"/>
</dbReference>
<dbReference type="GO" id="GO:0071555">
    <property type="term" value="P:cell wall organization"/>
    <property type="evidence" value="ECO:0007669"/>
    <property type="project" value="UniProtKB-KW"/>
</dbReference>
<dbReference type="InterPro" id="IPR000713">
    <property type="entry name" value="Mur_ligase_N"/>
</dbReference>
<feature type="domain" description="Mur ligase C-terminal" evidence="13">
    <location>
        <begin position="315"/>
        <end position="440"/>
    </location>
</feature>
<feature type="domain" description="Mur ligase N-terminal catalytic" evidence="12">
    <location>
        <begin position="26"/>
        <end position="99"/>
    </location>
</feature>
<dbReference type="UniPathway" id="UPA00219"/>
<feature type="domain" description="Mur ligase central" evidence="14">
    <location>
        <begin position="110"/>
        <end position="292"/>
    </location>
</feature>
<keyword evidence="7 10" id="KW-0573">Peptidoglycan synthesis</keyword>
<accession>A0A4R6ZSS2</accession>
<evidence type="ECO:0000313" key="16">
    <source>
        <dbReference type="Proteomes" id="UP000295558"/>
    </source>
</evidence>
<dbReference type="OrthoDB" id="9801978at2"/>
<dbReference type="PANTHER" id="PTHR43024:SF1">
    <property type="entry name" value="UDP-N-ACETYLMURAMOYL-TRIPEPTIDE--D-ALANYL-D-ALANINE LIGASE"/>
    <property type="match status" value="1"/>
</dbReference>
<evidence type="ECO:0000256" key="6">
    <source>
        <dbReference type="ARBA" id="ARBA00022960"/>
    </source>
</evidence>
<comment type="subcellular location">
    <subcellularLocation>
        <location evidence="10 11">Cytoplasm</location>
    </subcellularLocation>
</comment>
<evidence type="ECO:0000256" key="10">
    <source>
        <dbReference type="HAMAP-Rule" id="MF_02019"/>
    </source>
</evidence>
<evidence type="ECO:0000256" key="7">
    <source>
        <dbReference type="ARBA" id="ARBA00022984"/>
    </source>
</evidence>
<dbReference type="Pfam" id="PF08245">
    <property type="entry name" value="Mur_ligase_M"/>
    <property type="match status" value="1"/>
</dbReference>
<comment type="function">
    <text evidence="10 11">Involved in cell wall formation. Catalyzes the final step in the synthesis of UDP-N-acetylmuramoyl-pentapeptide, the precursor of murein.</text>
</comment>
<dbReference type="PANTHER" id="PTHR43024">
    <property type="entry name" value="UDP-N-ACETYLMURAMOYL-TRIPEPTIDE--D-ALANYL-D-ALANINE LIGASE"/>
    <property type="match status" value="1"/>
</dbReference>
<dbReference type="GO" id="GO:0008360">
    <property type="term" value="P:regulation of cell shape"/>
    <property type="evidence" value="ECO:0007669"/>
    <property type="project" value="UniProtKB-KW"/>
</dbReference>
<dbReference type="InterPro" id="IPR036615">
    <property type="entry name" value="Mur_ligase_C_dom_sf"/>
</dbReference>
<evidence type="ECO:0000256" key="3">
    <source>
        <dbReference type="ARBA" id="ARBA00022618"/>
    </source>
</evidence>
<keyword evidence="2 10" id="KW-0436">Ligase</keyword>
<dbReference type="SUPFAM" id="SSF53623">
    <property type="entry name" value="MurD-like peptide ligases, catalytic domain"/>
    <property type="match status" value="1"/>
</dbReference>
<evidence type="ECO:0000259" key="13">
    <source>
        <dbReference type="Pfam" id="PF02875"/>
    </source>
</evidence>
<dbReference type="EMBL" id="SNZK01000001">
    <property type="protein sequence ID" value="TDR55628.1"/>
    <property type="molecule type" value="Genomic_DNA"/>
</dbReference>
<dbReference type="Gene3D" id="3.40.1390.10">
    <property type="entry name" value="MurE/MurF, N-terminal domain"/>
    <property type="match status" value="1"/>
</dbReference>
<dbReference type="InterPro" id="IPR051046">
    <property type="entry name" value="MurCDEF_CellWall_CoF430Synth"/>
</dbReference>
<keyword evidence="5 10" id="KW-0067">ATP-binding</keyword>
<organism evidence="15 16">
    <name type="scientific">Listeria rocourtiae</name>
    <dbReference type="NCBI Taxonomy" id="647910"/>
    <lineage>
        <taxon>Bacteria</taxon>
        <taxon>Bacillati</taxon>
        <taxon>Bacillota</taxon>
        <taxon>Bacilli</taxon>
        <taxon>Bacillales</taxon>
        <taxon>Listeriaceae</taxon>
        <taxon>Listeria</taxon>
    </lineage>
</organism>
<dbReference type="GO" id="GO:0008766">
    <property type="term" value="F:UDP-N-acetylmuramoylalanyl-D-glutamyl-2,6-diaminopimelate-D-alanyl-D-alanine ligase activity"/>
    <property type="evidence" value="ECO:0007669"/>
    <property type="project" value="RHEA"/>
</dbReference>
<feature type="binding site" evidence="10">
    <location>
        <begin position="112"/>
        <end position="118"/>
    </location>
    <ligand>
        <name>ATP</name>
        <dbReference type="ChEBI" id="CHEBI:30616"/>
    </ligand>
</feature>
<dbReference type="Pfam" id="PF02875">
    <property type="entry name" value="Mur_ligase_C"/>
    <property type="match status" value="1"/>
</dbReference>
<dbReference type="GO" id="GO:0005524">
    <property type="term" value="F:ATP binding"/>
    <property type="evidence" value="ECO:0007669"/>
    <property type="project" value="UniProtKB-UniRule"/>
</dbReference>
<keyword evidence="8 10" id="KW-0131">Cell cycle</keyword>
<dbReference type="AlphaFoldDB" id="A0A4R6ZSS2"/>
<dbReference type="InterPro" id="IPR013221">
    <property type="entry name" value="Mur_ligase_cen"/>
</dbReference>
<keyword evidence="16" id="KW-1185">Reference proteome</keyword>
<evidence type="ECO:0000256" key="1">
    <source>
        <dbReference type="ARBA" id="ARBA00022490"/>
    </source>
</evidence>
<evidence type="ECO:0000259" key="14">
    <source>
        <dbReference type="Pfam" id="PF08245"/>
    </source>
</evidence>
<dbReference type="HAMAP" id="MF_02019">
    <property type="entry name" value="MurF"/>
    <property type="match status" value="1"/>
</dbReference>
<evidence type="ECO:0000259" key="12">
    <source>
        <dbReference type="Pfam" id="PF01225"/>
    </source>
</evidence>
<sequence length="457" mass="49774">MKKTMAEIAEMIQVLNSVDAWRDIELTGVCFDTRQIKTGDLFVPFVGESRDGHAFVTDAYDAGASAALWQKDVPNPPAGVPILMVEDTLTALQNLAKAYLQEVNPITIAITGSNGKTTTKDIMAAIATSKYRVHKTGGNFNNHIGLPYTILSMPADTEVAVLEMGMNHRHEIEVLTKIVMPDIAIITNVGEAHLEHLGSRAEIAKAKMEIAVGLSAASLLIYPSDEELLKPLITTDYRVATFGKSGDLRPEMMRTEMEGTSFTTNIEPDVEIFVPIVGEHNVFNTMAAMLAAKELEISASDVKKALANMERSTSRLEWLVGEKGSDILNDAYNSSPTALMAVLKTFMHLEAPTKKKFVVVADMLELGADADAFHSKAGKTIEKGSIDKVFAYGDHIKAFAQAASEQIGQENVFYFETKEALKTMLLSQVTGDEYIMVKGSYGMGLKDIVEALTGDIK</sequence>
<dbReference type="GO" id="GO:0051301">
    <property type="term" value="P:cell division"/>
    <property type="evidence" value="ECO:0007669"/>
    <property type="project" value="UniProtKB-KW"/>
</dbReference>
<dbReference type="Gene3D" id="3.90.190.20">
    <property type="entry name" value="Mur ligase, C-terminal domain"/>
    <property type="match status" value="1"/>
</dbReference>
<evidence type="ECO:0000256" key="9">
    <source>
        <dbReference type="ARBA" id="ARBA00023316"/>
    </source>
</evidence>